<comment type="caution">
    <text evidence="2">The sequence shown here is derived from an EMBL/GenBank/DDBJ whole genome shotgun (WGS) entry which is preliminary data.</text>
</comment>
<sequence length="107" mass="11778">MLDLYLLRRTGVTGVPTLEEDIERSDSEHEEKEDSGLTEIATGDPVAMGCYRDARTGRVYAVASPSSAASSTMRENDGWDLLPALRPARGQDPLVDLSLWCLPKKQK</sequence>
<accession>A0A843WR58</accession>
<organism evidence="2 3">
    <name type="scientific">Colocasia esculenta</name>
    <name type="common">Wild taro</name>
    <name type="synonym">Arum esculentum</name>
    <dbReference type="NCBI Taxonomy" id="4460"/>
    <lineage>
        <taxon>Eukaryota</taxon>
        <taxon>Viridiplantae</taxon>
        <taxon>Streptophyta</taxon>
        <taxon>Embryophyta</taxon>
        <taxon>Tracheophyta</taxon>
        <taxon>Spermatophyta</taxon>
        <taxon>Magnoliopsida</taxon>
        <taxon>Liliopsida</taxon>
        <taxon>Araceae</taxon>
        <taxon>Aroideae</taxon>
        <taxon>Colocasieae</taxon>
        <taxon>Colocasia</taxon>
    </lineage>
</organism>
<evidence type="ECO:0000313" key="3">
    <source>
        <dbReference type="Proteomes" id="UP000652761"/>
    </source>
</evidence>
<dbReference type="Proteomes" id="UP000652761">
    <property type="component" value="Unassembled WGS sequence"/>
</dbReference>
<name>A0A843WR58_COLES</name>
<evidence type="ECO:0000313" key="2">
    <source>
        <dbReference type="EMBL" id="MQM06955.1"/>
    </source>
</evidence>
<feature type="region of interest" description="Disordered" evidence="1">
    <location>
        <begin position="17"/>
        <end position="41"/>
    </location>
</feature>
<dbReference type="AlphaFoldDB" id="A0A843WR58"/>
<gene>
    <name evidence="2" type="ORF">Taro_039784</name>
</gene>
<keyword evidence="3" id="KW-1185">Reference proteome</keyword>
<feature type="compositionally biased region" description="Basic and acidic residues" evidence="1">
    <location>
        <begin position="24"/>
        <end position="35"/>
    </location>
</feature>
<dbReference type="EMBL" id="NMUH01003750">
    <property type="protein sequence ID" value="MQM06955.1"/>
    <property type="molecule type" value="Genomic_DNA"/>
</dbReference>
<reference evidence="2" key="1">
    <citation type="submission" date="2017-07" db="EMBL/GenBank/DDBJ databases">
        <title>Taro Niue Genome Assembly and Annotation.</title>
        <authorList>
            <person name="Atibalentja N."/>
            <person name="Keating K."/>
            <person name="Fields C.J."/>
        </authorList>
    </citation>
    <scope>NUCLEOTIDE SEQUENCE</scope>
    <source>
        <strain evidence="2">Niue_2</strain>
        <tissue evidence="2">Leaf</tissue>
    </source>
</reference>
<proteinExistence type="predicted"/>
<protein>
    <submittedName>
        <fullName evidence="2">Uncharacterized protein</fullName>
    </submittedName>
</protein>
<evidence type="ECO:0000256" key="1">
    <source>
        <dbReference type="SAM" id="MobiDB-lite"/>
    </source>
</evidence>